<evidence type="ECO:0000313" key="7">
    <source>
        <dbReference type="Proteomes" id="UP001164472"/>
    </source>
</evidence>
<dbReference type="GO" id="GO:0000976">
    <property type="term" value="F:transcription cis-regulatory region binding"/>
    <property type="evidence" value="ECO:0007669"/>
    <property type="project" value="TreeGrafter"/>
</dbReference>
<evidence type="ECO:0000256" key="2">
    <source>
        <dbReference type="ARBA" id="ARBA00023125"/>
    </source>
</evidence>
<evidence type="ECO:0000256" key="3">
    <source>
        <dbReference type="ARBA" id="ARBA00023163"/>
    </source>
</evidence>
<reference evidence="6" key="1">
    <citation type="submission" date="2022-07" db="EMBL/GenBank/DDBJ databases">
        <title>Alkalimarinus sp. nov., isolated from gut of a Alitta virens.</title>
        <authorList>
            <person name="Yang A.I."/>
            <person name="Shin N.-R."/>
        </authorList>
    </citation>
    <scope>NUCLEOTIDE SEQUENCE</scope>
    <source>
        <strain evidence="6">FA028</strain>
    </source>
</reference>
<dbReference type="AlphaFoldDB" id="A0A9E8HL35"/>
<proteinExistence type="predicted"/>
<dbReference type="Gene3D" id="1.10.357.10">
    <property type="entry name" value="Tetracycline Repressor, domain 2"/>
    <property type="match status" value="1"/>
</dbReference>
<evidence type="ECO:0000256" key="4">
    <source>
        <dbReference type="PROSITE-ProRule" id="PRU00335"/>
    </source>
</evidence>
<keyword evidence="7" id="KW-1185">Reference proteome</keyword>
<sequence length="204" mass="23569">MRKNINKTYHHQNLRHTLLENAEKLLSERGIDGLTLRELAERSNVSRQAPYHHFSSKHALLCAVAERSFDDLNDLLDQAGINDATSIQERLKDYVIAYVRYAAENPEKYELMFGAVTWRNEPSAELTEKGHATFRRYTHIIRQLKEHGDMPDYFDETRMSQITWATLHGLCRLKTDGVFVSLEAVEEMSLYAAEMILSVLKGQK</sequence>
<keyword evidence="2 4" id="KW-0238">DNA-binding</keyword>
<dbReference type="PROSITE" id="PS50977">
    <property type="entry name" value="HTH_TETR_2"/>
    <property type="match status" value="1"/>
</dbReference>
<name>A0A9E8HL35_9ALTE</name>
<feature type="domain" description="HTH tetR-type" evidence="5">
    <location>
        <begin position="12"/>
        <end position="72"/>
    </location>
</feature>
<evidence type="ECO:0000313" key="6">
    <source>
        <dbReference type="EMBL" id="UZW75312.1"/>
    </source>
</evidence>
<dbReference type="Pfam" id="PF00440">
    <property type="entry name" value="TetR_N"/>
    <property type="match status" value="1"/>
</dbReference>
<dbReference type="SUPFAM" id="SSF46689">
    <property type="entry name" value="Homeodomain-like"/>
    <property type="match status" value="1"/>
</dbReference>
<keyword evidence="3" id="KW-0804">Transcription</keyword>
<dbReference type="PANTHER" id="PTHR30055">
    <property type="entry name" value="HTH-TYPE TRANSCRIPTIONAL REGULATOR RUTR"/>
    <property type="match status" value="1"/>
</dbReference>
<organism evidence="6 7">
    <name type="scientific">Alkalimarinus sediminis</name>
    <dbReference type="NCBI Taxonomy" id="1632866"/>
    <lineage>
        <taxon>Bacteria</taxon>
        <taxon>Pseudomonadati</taxon>
        <taxon>Pseudomonadota</taxon>
        <taxon>Gammaproteobacteria</taxon>
        <taxon>Alteromonadales</taxon>
        <taxon>Alteromonadaceae</taxon>
        <taxon>Alkalimarinus</taxon>
    </lineage>
</organism>
<dbReference type="Proteomes" id="UP001164472">
    <property type="component" value="Chromosome"/>
</dbReference>
<dbReference type="InterPro" id="IPR050109">
    <property type="entry name" value="HTH-type_TetR-like_transc_reg"/>
</dbReference>
<evidence type="ECO:0000256" key="1">
    <source>
        <dbReference type="ARBA" id="ARBA00023015"/>
    </source>
</evidence>
<dbReference type="InterPro" id="IPR036271">
    <property type="entry name" value="Tet_transcr_reg_TetR-rel_C_sf"/>
</dbReference>
<dbReference type="InterPro" id="IPR009057">
    <property type="entry name" value="Homeodomain-like_sf"/>
</dbReference>
<dbReference type="KEGG" id="asem:NNL22_01510"/>
<dbReference type="InterPro" id="IPR001647">
    <property type="entry name" value="HTH_TetR"/>
</dbReference>
<gene>
    <name evidence="6" type="ORF">NNL22_01510</name>
</gene>
<dbReference type="PRINTS" id="PR00455">
    <property type="entry name" value="HTHTETR"/>
</dbReference>
<keyword evidence="1" id="KW-0805">Transcription regulation</keyword>
<dbReference type="EMBL" id="CP101527">
    <property type="protein sequence ID" value="UZW75312.1"/>
    <property type="molecule type" value="Genomic_DNA"/>
</dbReference>
<dbReference type="SUPFAM" id="SSF48498">
    <property type="entry name" value="Tetracyclin repressor-like, C-terminal domain"/>
    <property type="match status" value="1"/>
</dbReference>
<dbReference type="RefSeq" id="WP_251810822.1">
    <property type="nucleotide sequence ID" value="NZ_CP101527.1"/>
</dbReference>
<dbReference type="PANTHER" id="PTHR30055:SF226">
    <property type="entry name" value="HTH-TYPE TRANSCRIPTIONAL REGULATOR PKSA"/>
    <property type="match status" value="1"/>
</dbReference>
<dbReference type="Pfam" id="PF13305">
    <property type="entry name" value="TetR_C_33"/>
    <property type="match status" value="1"/>
</dbReference>
<dbReference type="InterPro" id="IPR025996">
    <property type="entry name" value="MT1864/Rv1816-like_C"/>
</dbReference>
<protein>
    <submittedName>
        <fullName evidence="6">TetR/AcrR family transcriptional regulator</fullName>
    </submittedName>
</protein>
<evidence type="ECO:0000259" key="5">
    <source>
        <dbReference type="PROSITE" id="PS50977"/>
    </source>
</evidence>
<dbReference type="GO" id="GO:0003700">
    <property type="term" value="F:DNA-binding transcription factor activity"/>
    <property type="evidence" value="ECO:0007669"/>
    <property type="project" value="TreeGrafter"/>
</dbReference>
<accession>A0A9E8HL35</accession>
<feature type="DNA-binding region" description="H-T-H motif" evidence="4">
    <location>
        <begin position="35"/>
        <end position="54"/>
    </location>
</feature>